<evidence type="ECO:0000313" key="10">
    <source>
        <dbReference type="EMBL" id="CAE0064639.1"/>
    </source>
</evidence>
<feature type="transmembrane region" description="Helical" evidence="8">
    <location>
        <begin position="150"/>
        <end position="171"/>
    </location>
</feature>
<sequence>MKPSKELSIVGLLVFGTACSILAKLIYYASGPGLYSENQTFEKPWFQVFTMFVGMSICIVLDKTPKSPPGIEATDDEKKSLTTGKHPTTNTWGQVNLIIIPTAFDLLATGCGTTGLLYTTVSVYQMLRGAQLIFTALLSIIFLKKRLDKYNWGGIALSLSGIIIVGGSNVLAESNPTSQQQQVFGVVIIVVGQIMQASQVVCEEFLLQDLKMSSVRIVAWEGLFGVMMCLAIVMPAAYFMGGRDHGHLEDSLDSFYMFFHTWKVAAIVFADMVMMLFYNICGMGVTDGFSAVHRVIIETLRTLCVWVLDLFFFYVVTNGGFGEQWTSYSWYQAFGFVLLVAGTLTYNYRQIVFEKKHEIGEELRRPSIERGTKPMTFDETVGEEEEEEEEEAEEHIGSYYGQPFGSAAHSPFIAVVRDVGSPGYFSSSHGRRPAP</sequence>
<gene>
    <name evidence="9" type="ORF">RMAR00112_LOCUS32710</name>
    <name evidence="10" type="ORF">RMAR00112_LOCUS32711</name>
    <name evidence="11" type="ORF">RMAR00112_LOCUS32712</name>
    <name evidence="12" type="ORF">RMAR00112_LOCUS32713</name>
</gene>
<feature type="transmembrane region" description="Helical" evidence="8">
    <location>
        <begin position="183"/>
        <end position="206"/>
    </location>
</feature>
<evidence type="ECO:0000256" key="8">
    <source>
        <dbReference type="SAM" id="Phobius"/>
    </source>
</evidence>
<dbReference type="EMBL" id="HBHW01042353">
    <property type="protein sequence ID" value="CAE0064638.1"/>
    <property type="molecule type" value="Transcribed_RNA"/>
</dbReference>
<organism evidence="12">
    <name type="scientific">Rhodosorus marinus</name>
    <dbReference type="NCBI Taxonomy" id="101924"/>
    <lineage>
        <taxon>Eukaryota</taxon>
        <taxon>Rhodophyta</taxon>
        <taxon>Stylonematophyceae</taxon>
        <taxon>Stylonematales</taxon>
        <taxon>Stylonemataceae</taxon>
        <taxon>Rhodosorus</taxon>
    </lineage>
</organism>
<feature type="transmembrane region" description="Helical" evidence="8">
    <location>
        <begin position="328"/>
        <end position="348"/>
    </location>
</feature>
<dbReference type="EMBL" id="HBHW01042359">
    <property type="protein sequence ID" value="CAE0064640.1"/>
    <property type="molecule type" value="Transcribed_RNA"/>
</dbReference>
<evidence type="ECO:0000313" key="11">
    <source>
        <dbReference type="EMBL" id="CAE0064640.1"/>
    </source>
</evidence>
<evidence type="ECO:0000256" key="3">
    <source>
        <dbReference type="ARBA" id="ARBA00022448"/>
    </source>
</evidence>
<dbReference type="PANTHER" id="PTHR13146:SF3">
    <property type="entry name" value="EAMA DOMAIN-CONTAINING PROTEIN"/>
    <property type="match status" value="1"/>
</dbReference>
<dbReference type="Pfam" id="PF08627">
    <property type="entry name" value="CRT-like"/>
    <property type="match status" value="1"/>
</dbReference>
<feature type="transmembrane region" description="Helical" evidence="8">
    <location>
        <begin position="95"/>
        <end position="118"/>
    </location>
</feature>
<proteinExistence type="inferred from homology"/>
<feature type="transmembrane region" description="Helical" evidence="8">
    <location>
        <begin position="7"/>
        <end position="29"/>
    </location>
</feature>
<comment type="subcellular location">
    <subcellularLocation>
        <location evidence="1">Membrane</location>
        <topology evidence="1">Multi-pass membrane protein</topology>
    </subcellularLocation>
</comment>
<keyword evidence="5 8" id="KW-1133">Transmembrane helix</keyword>
<evidence type="ECO:0000256" key="1">
    <source>
        <dbReference type="ARBA" id="ARBA00004141"/>
    </source>
</evidence>
<keyword evidence="4 8" id="KW-0812">Transmembrane</keyword>
<evidence type="ECO:0000256" key="5">
    <source>
        <dbReference type="ARBA" id="ARBA00022989"/>
    </source>
</evidence>
<comment type="similarity">
    <text evidence="2">Belongs to the CRT-like transporter family.</text>
</comment>
<feature type="compositionally biased region" description="Acidic residues" evidence="7">
    <location>
        <begin position="380"/>
        <end position="393"/>
    </location>
</feature>
<name>A0A7S3A855_9RHOD</name>
<dbReference type="SUPFAM" id="SSF103481">
    <property type="entry name" value="Multidrug resistance efflux transporter EmrE"/>
    <property type="match status" value="1"/>
</dbReference>
<dbReference type="Gene3D" id="1.10.3730.20">
    <property type="match status" value="1"/>
</dbReference>
<keyword evidence="6 8" id="KW-0472">Membrane</keyword>
<dbReference type="EMBL" id="HBHW01042354">
    <property type="protein sequence ID" value="CAE0064639.1"/>
    <property type="molecule type" value="Transcribed_RNA"/>
</dbReference>
<feature type="transmembrane region" description="Helical" evidence="8">
    <location>
        <begin position="218"/>
        <end position="240"/>
    </location>
</feature>
<dbReference type="PANTHER" id="PTHR13146">
    <property type="match status" value="1"/>
</dbReference>
<dbReference type="GO" id="GO:0016020">
    <property type="term" value="C:membrane"/>
    <property type="evidence" value="ECO:0007669"/>
    <property type="project" value="UniProtKB-SubCell"/>
</dbReference>
<dbReference type="EMBL" id="HBHW01042360">
    <property type="protein sequence ID" value="CAE0064641.1"/>
    <property type="molecule type" value="Transcribed_RNA"/>
</dbReference>
<dbReference type="InterPro" id="IPR037185">
    <property type="entry name" value="EmrE-like"/>
</dbReference>
<protein>
    <recommendedName>
        <fullName evidence="13">EamA domain-containing protein</fullName>
    </recommendedName>
</protein>
<reference evidence="12" key="1">
    <citation type="submission" date="2021-01" db="EMBL/GenBank/DDBJ databases">
        <authorList>
            <person name="Corre E."/>
            <person name="Pelletier E."/>
            <person name="Niang G."/>
            <person name="Scheremetjew M."/>
            <person name="Finn R."/>
            <person name="Kale V."/>
            <person name="Holt S."/>
            <person name="Cochrane G."/>
            <person name="Meng A."/>
            <person name="Brown T."/>
            <person name="Cohen L."/>
        </authorList>
    </citation>
    <scope>NUCLEOTIDE SEQUENCE</scope>
    <source>
        <strain evidence="12">CCMP 769</strain>
    </source>
</reference>
<evidence type="ECO:0000256" key="4">
    <source>
        <dbReference type="ARBA" id="ARBA00022692"/>
    </source>
</evidence>
<dbReference type="AlphaFoldDB" id="A0A7S3A855"/>
<keyword evidence="3" id="KW-0813">Transport</keyword>
<evidence type="ECO:0000313" key="12">
    <source>
        <dbReference type="EMBL" id="CAE0064641.1"/>
    </source>
</evidence>
<feature type="transmembrane region" description="Helical" evidence="8">
    <location>
        <begin position="299"/>
        <end position="316"/>
    </location>
</feature>
<evidence type="ECO:0000256" key="2">
    <source>
        <dbReference type="ARBA" id="ARBA00006690"/>
    </source>
</evidence>
<feature type="region of interest" description="Disordered" evidence="7">
    <location>
        <begin position="370"/>
        <end position="402"/>
    </location>
</feature>
<feature type="transmembrane region" description="Helical" evidence="8">
    <location>
        <begin position="44"/>
        <end position="61"/>
    </location>
</feature>
<evidence type="ECO:0000256" key="7">
    <source>
        <dbReference type="SAM" id="MobiDB-lite"/>
    </source>
</evidence>
<evidence type="ECO:0000313" key="9">
    <source>
        <dbReference type="EMBL" id="CAE0064638.1"/>
    </source>
</evidence>
<evidence type="ECO:0000256" key="6">
    <source>
        <dbReference type="ARBA" id="ARBA00023136"/>
    </source>
</evidence>
<feature type="transmembrane region" description="Helical" evidence="8">
    <location>
        <begin position="260"/>
        <end position="278"/>
    </location>
</feature>
<feature type="transmembrane region" description="Helical" evidence="8">
    <location>
        <begin position="124"/>
        <end position="143"/>
    </location>
</feature>
<accession>A0A7S3A855</accession>
<evidence type="ECO:0008006" key="13">
    <source>
        <dbReference type="Google" id="ProtNLM"/>
    </source>
</evidence>
<dbReference type="InterPro" id="IPR013936">
    <property type="entry name" value="CRT-like"/>
</dbReference>
<dbReference type="PROSITE" id="PS51257">
    <property type="entry name" value="PROKAR_LIPOPROTEIN"/>
    <property type="match status" value="1"/>
</dbReference>